<organism evidence="1 2">
    <name type="scientific">Kineobactrum salinum</name>
    <dbReference type="NCBI Taxonomy" id="2708301"/>
    <lineage>
        <taxon>Bacteria</taxon>
        <taxon>Pseudomonadati</taxon>
        <taxon>Pseudomonadota</taxon>
        <taxon>Gammaproteobacteria</taxon>
        <taxon>Cellvibrionales</taxon>
        <taxon>Halieaceae</taxon>
        <taxon>Kineobactrum</taxon>
    </lineage>
</organism>
<proteinExistence type="predicted"/>
<dbReference type="AlphaFoldDB" id="A0A6C0U5Q4"/>
<sequence>MPFVKRDEAGRIVAVSQTPGTDLEALPADHPEVQVFLGQLGEEAHQLSATDQDFVRVLEDVVELLISKGVILFTELPESAQEKMLHRQRLRTGLAANLDLIGDDCNRPVNPSFRTPRTA</sequence>
<dbReference type="KEGG" id="kim:G3T16_04605"/>
<dbReference type="RefSeq" id="WP_163494024.1">
    <property type="nucleotide sequence ID" value="NZ_CP048711.1"/>
</dbReference>
<protein>
    <recommendedName>
        <fullName evidence="3">Tryptophan synthase subunit beta like protein</fullName>
    </recommendedName>
</protein>
<gene>
    <name evidence="1" type="ORF">G3T16_04605</name>
</gene>
<evidence type="ECO:0000313" key="2">
    <source>
        <dbReference type="Proteomes" id="UP000477680"/>
    </source>
</evidence>
<accession>A0A6C0U5Q4</accession>
<reference evidence="1 2" key="1">
    <citation type="submission" date="2020-02" db="EMBL/GenBank/DDBJ databases">
        <title>Genome sequencing for Kineobactrum sp. M2.</title>
        <authorList>
            <person name="Park S.-J."/>
        </authorList>
    </citation>
    <scope>NUCLEOTIDE SEQUENCE [LARGE SCALE GENOMIC DNA]</scope>
    <source>
        <strain evidence="1 2">M2</strain>
    </source>
</reference>
<dbReference type="EMBL" id="CP048711">
    <property type="protein sequence ID" value="QIB64774.1"/>
    <property type="molecule type" value="Genomic_DNA"/>
</dbReference>
<name>A0A6C0U5Q4_9GAMM</name>
<evidence type="ECO:0008006" key="3">
    <source>
        <dbReference type="Google" id="ProtNLM"/>
    </source>
</evidence>
<evidence type="ECO:0000313" key="1">
    <source>
        <dbReference type="EMBL" id="QIB64774.1"/>
    </source>
</evidence>
<dbReference type="Proteomes" id="UP000477680">
    <property type="component" value="Chromosome"/>
</dbReference>
<keyword evidence="2" id="KW-1185">Reference proteome</keyword>